<feature type="domain" description="MotA/TolQ/ExbB proton channel" evidence="8">
    <location>
        <begin position="113"/>
        <end position="213"/>
    </location>
</feature>
<evidence type="ECO:0000256" key="2">
    <source>
        <dbReference type="ARBA" id="ARBA00010442"/>
    </source>
</evidence>
<feature type="transmembrane region" description="Helical" evidence="7">
    <location>
        <begin position="28"/>
        <end position="48"/>
    </location>
</feature>
<dbReference type="Pfam" id="PF01618">
    <property type="entry name" value="MotA_ExbB"/>
    <property type="match status" value="1"/>
</dbReference>
<keyword evidence="3" id="KW-1003">Cell membrane</keyword>
<dbReference type="InterPro" id="IPR050790">
    <property type="entry name" value="ExbB/TolQ_transport"/>
</dbReference>
<evidence type="ECO:0000256" key="6">
    <source>
        <dbReference type="ARBA" id="ARBA00023136"/>
    </source>
</evidence>
<evidence type="ECO:0000259" key="8">
    <source>
        <dbReference type="Pfam" id="PF01618"/>
    </source>
</evidence>
<dbReference type="InterPro" id="IPR002898">
    <property type="entry name" value="MotA_ExbB_proton_chnl"/>
</dbReference>
<dbReference type="GO" id="GO:0017038">
    <property type="term" value="P:protein import"/>
    <property type="evidence" value="ECO:0007669"/>
    <property type="project" value="TreeGrafter"/>
</dbReference>
<evidence type="ECO:0000256" key="4">
    <source>
        <dbReference type="ARBA" id="ARBA00022692"/>
    </source>
</evidence>
<evidence type="ECO:0000256" key="5">
    <source>
        <dbReference type="ARBA" id="ARBA00022989"/>
    </source>
</evidence>
<proteinExistence type="inferred from homology"/>
<feature type="transmembrane region" description="Helical" evidence="7">
    <location>
        <begin position="141"/>
        <end position="164"/>
    </location>
</feature>
<dbReference type="EMBL" id="OY288114">
    <property type="protein sequence ID" value="CAJ0873470.1"/>
    <property type="molecule type" value="Genomic_DNA"/>
</dbReference>
<organism evidence="9">
    <name type="scientific">freshwater sediment metagenome</name>
    <dbReference type="NCBI Taxonomy" id="556182"/>
    <lineage>
        <taxon>unclassified sequences</taxon>
        <taxon>metagenomes</taxon>
        <taxon>ecological metagenomes</taxon>
    </lineage>
</organism>
<reference evidence="9" key="1">
    <citation type="submission" date="2023-07" db="EMBL/GenBank/DDBJ databases">
        <authorList>
            <person name="Pelsma A.J. K."/>
        </authorList>
    </citation>
    <scope>NUCLEOTIDE SEQUENCE</scope>
</reference>
<comment type="similarity">
    <text evidence="2">Belongs to the ExbB/TolQ family.</text>
</comment>
<dbReference type="GO" id="GO:0005886">
    <property type="term" value="C:plasma membrane"/>
    <property type="evidence" value="ECO:0007669"/>
    <property type="project" value="UniProtKB-SubCell"/>
</dbReference>
<feature type="transmembrane region" description="Helical" evidence="7">
    <location>
        <begin position="184"/>
        <end position="206"/>
    </location>
</feature>
<evidence type="ECO:0000256" key="3">
    <source>
        <dbReference type="ARBA" id="ARBA00022475"/>
    </source>
</evidence>
<evidence type="ECO:0000313" key="9">
    <source>
        <dbReference type="EMBL" id="CAJ0873470.1"/>
    </source>
</evidence>
<evidence type="ECO:0000256" key="1">
    <source>
        <dbReference type="ARBA" id="ARBA00004651"/>
    </source>
</evidence>
<dbReference type="AlphaFoldDB" id="A0AA48M4M7"/>
<dbReference type="PANTHER" id="PTHR30625">
    <property type="entry name" value="PROTEIN TOLQ"/>
    <property type="match status" value="1"/>
</dbReference>
<sequence length="247" mass="26128">MAEPVTATASAALAHTLTPIELFLQADAIVKSVIILLIIASAWGWAVIAEKLIRLRVLHKRADRLIASIQGGLPVAAVAHSFAGESPSDPLVQVYHAMVDEQTRSADLVYTEAQRDSLQERVHRVALLASSSALDHLQSRLPGLATIGAVAPFVGLFGTVWGIMNSFQGIAASNNTSLAVVAPGIAEALFATALGLVAAIPAVIFYNRISGDIGAYGKRLTSFIGVFEVELSRQLSKRGERNGLRVA</sequence>
<keyword evidence="4 7" id="KW-0812">Transmembrane</keyword>
<dbReference type="PANTHER" id="PTHR30625:SF3">
    <property type="entry name" value="TOL-PAL SYSTEM PROTEIN TOLQ"/>
    <property type="match status" value="1"/>
</dbReference>
<comment type="subcellular location">
    <subcellularLocation>
        <location evidence="1">Cell membrane</location>
        <topology evidence="1">Multi-pass membrane protein</topology>
    </subcellularLocation>
</comment>
<accession>A0AA48M4M7</accession>
<keyword evidence="6 7" id="KW-0472">Membrane</keyword>
<keyword evidence="5 7" id="KW-1133">Transmembrane helix</keyword>
<protein>
    <recommendedName>
        <fullName evidence="8">MotA/TolQ/ExbB proton channel domain-containing protein</fullName>
    </recommendedName>
</protein>
<name>A0AA48M4M7_9ZZZZ</name>
<gene>
    <name evidence="9" type="ORF">AMST5_02512</name>
</gene>
<evidence type="ECO:0000256" key="7">
    <source>
        <dbReference type="SAM" id="Phobius"/>
    </source>
</evidence>